<dbReference type="OrthoDB" id="1912at2157"/>
<dbReference type="InterPro" id="IPR050385">
    <property type="entry name" value="Archaeal_FAD_synthase"/>
</dbReference>
<comment type="cofactor">
    <cofactor evidence="8">
        <name>a divalent metal cation</name>
        <dbReference type="ChEBI" id="CHEBI:60240"/>
    </cofactor>
</comment>
<evidence type="ECO:0000256" key="8">
    <source>
        <dbReference type="HAMAP-Rule" id="MF_02115"/>
    </source>
</evidence>
<dbReference type="PANTHER" id="PTHR43793:SF1">
    <property type="entry name" value="FAD SYNTHASE"/>
    <property type="match status" value="1"/>
</dbReference>
<dbReference type="Proteomes" id="UP000195137">
    <property type="component" value="Unassembled WGS sequence"/>
</dbReference>
<dbReference type="EC" id="2.7.7.2" evidence="8"/>
<dbReference type="Gene3D" id="3.40.50.620">
    <property type="entry name" value="HUPs"/>
    <property type="match status" value="1"/>
</dbReference>
<name>A0A1Y3GFI2_9EURY</name>
<dbReference type="InterPro" id="IPR004821">
    <property type="entry name" value="Cyt_trans-like"/>
</dbReference>
<evidence type="ECO:0000313" key="11">
    <source>
        <dbReference type="Proteomes" id="UP000195137"/>
    </source>
</evidence>
<evidence type="ECO:0000256" key="6">
    <source>
        <dbReference type="ARBA" id="ARBA00022827"/>
    </source>
</evidence>
<evidence type="ECO:0000256" key="2">
    <source>
        <dbReference type="ARBA" id="ARBA00022643"/>
    </source>
</evidence>
<dbReference type="GO" id="GO:0005524">
    <property type="term" value="F:ATP binding"/>
    <property type="evidence" value="ECO:0007669"/>
    <property type="project" value="UniProtKB-UniRule"/>
</dbReference>
<comment type="subunit">
    <text evidence="8">Homodimer.</text>
</comment>
<gene>
    <name evidence="8" type="primary">ribL</name>
    <name evidence="10" type="ORF">AMET1_0705</name>
</gene>
<feature type="domain" description="Cytidyltransferase-like" evidence="9">
    <location>
        <begin position="5"/>
        <end position="129"/>
    </location>
</feature>
<dbReference type="GO" id="GO:0006747">
    <property type="term" value="P:FAD biosynthetic process"/>
    <property type="evidence" value="ECO:0007669"/>
    <property type="project" value="UniProtKB-UniRule"/>
</dbReference>
<evidence type="ECO:0000256" key="3">
    <source>
        <dbReference type="ARBA" id="ARBA00022679"/>
    </source>
</evidence>
<comment type="function">
    <text evidence="8">Catalyzes the transfer of the AMP portion of ATP to flavin mononucleotide (FMN) to produce flavin adenine dinucleotide (FAD) coenzyme.</text>
</comment>
<dbReference type="Pfam" id="PF01467">
    <property type="entry name" value="CTP_transf_like"/>
    <property type="match status" value="1"/>
</dbReference>
<dbReference type="InterPro" id="IPR014729">
    <property type="entry name" value="Rossmann-like_a/b/a_fold"/>
</dbReference>
<keyword evidence="3 8" id="KW-0808">Transferase</keyword>
<feature type="binding site" evidence="8">
    <location>
        <begin position="8"/>
        <end position="9"/>
    </location>
    <ligand>
        <name>ATP</name>
        <dbReference type="ChEBI" id="CHEBI:30616"/>
    </ligand>
</feature>
<keyword evidence="4 8" id="KW-0548">Nucleotidyltransferase</keyword>
<keyword evidence="6 8" id="KW-0274">FAD</keyword>
<keyword evidence="5 8" id="KW-0547">Nucleotide-binding</keyword>
<evidence type="ECO:0000259" key="9">
    <source>
        <dbReference type="Pfam" id="PF01467"/>
    </source>
</evidence>
<reference evidence="10 11" key="1">
    <citation type="submission" date="2016-12" db="EMBL/GenBank/DDBJ databases">
        <title>Discovery of methanogenic haloarchaea.</title>
        <authorList>
            <person name="Sorokin D.Y."/>
            <person name="Makarova K.S."/>
            <person name="Abbas B."/>
            <person name="Ferrer M."/>
            <person name="Golyshin P.N."/>
        </authorList>
    </citation>
    <scope>NUCLEOTIDE SEQUENCE [LARGE SCALE GENOMIC DNA]</scope>
    <source>
        <strain evidence="10">AMET1</strain>
    </source>
</reference>
<comment type="similarity">
    <text evidence="8">Belongs to the archaeal FAD synthase family.</text>
</comment>
<dbReference type="RefSeq" id="WP_201721259.1">
    <property type="nucleotide sequence ID" value="NZ_MRZU01000003.1"/>
</dbReference>
<dbReference type="AlphaFoldDB" id="A0A1Y3GFI2"/>
<evidence type="ECO:0000313" key="10">
    <source>
        <dbReference type="EMBL" id="OUJ19053.1"/>
    </source>
</evidence>
<comment type="caution">
    <text evidence="10">The sequence shown here is derived from an EMBL/GenBank/DDBJ whole genome shotgun (WGS) entry which is preliminary data.</text>
</comment>
<dbReference type="NCBIfam" id="TIGR00125">
    <property type="entry name" value="cyt_tran_rel"/>
    <property type="match status" value="1"/>
</dbReference>
<sequence length="136" mass="15691">MRVMASGTFDLIHPGHLYYLRESKKLGNELIVVIARKPNLQKKPIIPGSQRRKVIEGLKPVDQAVLGDELDIFKTIEKIQPDIISIGPDQHWDIPQLDKQLKQHGFNIKLTKIENYVECNLCSSRDIIKKIQKRKK</sequence>
<dbReference type="GO" id="GO:0003919">
    <property type="term" value="F:FMN adenylyltransferase activity"/>
    <property type="evidence" value="ECO:0007669"/>
    <property type="project" value="UniProtKB-UniRule"/>
</dbReference>
<dbReference type="SUPFAM" id="SSF52374">
    <property type="entry name" value="Nucleotidylyl transferase"/>
    <property type="match status" value="1"/>
</dbReference>
<evidence type="ECO:0000256" key="1">
    <source>
        <dbReference type="ARBA" id="ARBA00022630"/>
    </source>
</evidence>
<keyword evidence="7 8" id="KW-0067">ATP-binding</keyword>
<evidence type="ECO:0000256" key="4">
    <source>
        <dbReference type="ARBA" id="ARBA00022695"/>
    </source>
</evidence>
<dbReference type="HAMAP" id="MF_02115">
    <property type="entry name" value="FAD_synth_arch"/>
    <property type="match status" value="1"/>
</dbReference>
<evidence type="ECO:0000256" key="7">
    <source>
        <dbReference type="ARBA" id="ARBA00022840"/>
    </source>
</evidence>
<proteinExistence type="inferred from homology"/>
<dbReference type="EMBL" id="MRZU01000003">
    <property type="protein sequence ID" value="OUJ19053.1"/>
    <property type="molecule type" value="Genomic_DNA"/>
</dbReference>
<evidence type="ECO:0000256" key="5">
    <source>
        <dbReference type="ARBA" id="ARBA00022741"/>
    </source>
</evidence>
<organism evidence="10 11">
    <name type="scientific">Methanonatronarchaeum thermophilum</name>
    <dbReference type="NCBI Taxonomy" id="1927129"/>
    <lineage>
        <taxon>Archaea</taxon>
        <taxon>Methanobacteriati</taxon>
        <taxon>Methanobacteriota</taxon>
        <taxon>Methanonatronarchaeia</taxon>
        <taxon>Methanonatronarchaeales</taxon>
        <taxon>Methanonatronarchaeaceae</taxon>
        <taxon>Methanonatronarchaeum</taxon>
    </lineage>
</organism>
<accession>A0A1Y3GFI2</accession>
<dbReference type="GO" id="GO:0046444">
    <property type="term" value="P:FMN metabolic process"/>
    <property type="evidence" value="ECO:0007669"/>
    <property type="project" value="UniProtKB-UniRule"/>
</dbReference>
<keyword evidence="11" id="KW-1185">Reference proteome</keyword>
<comment type="pathway">
    <text evidence="8">Cofactor biosynthesis; FAD biosynthesis; FAD from FMN: step 1/1.</text>
</comment>
<protein>
    <recommendedName>
        <fullName evidence="8">FAD synthase</fullName>
        <ecNumber evidence="8">2.7.7.2</ecNumber>
    </recommendedName>
    <alternativeName>
        <fullName evidence="8">FMN adenylyltransferase</fullName>
    </alternativeName>
    <alternativeName>
        <fullName evidence="8">Flavin adenine dinucleotide synthase</fullName>
    </alternativeName>
</protein>
<feature type="binding site" evidence="8">
    <location>
        <begin position="13"/>
        <end position="16"/>
    </location>
    <ligand>
        <name>ATP</name>
        <dbReference type="ChEBI" id="CHEBI:30616"/>
    </ligand>
</feature>
<feature type="binding site" evidence="8">
    <location>
        <position position="116"/>
    </location>
    <ligand>
        <name>ATP</name>
        <dbReference type="ChEBI" id="CHEBI:30616"/>
    </ligand>
</feature>
<keyword evidence="2 8" id="KW-0288">FMN</keyword>
<dbReference type="InterPro" id="IPR024902">
    <property type="entry name" value="FAD_synth_RibL"/>
</dbReference>
<comment type="catalytic activity">
    <reaction evidence="8">
        <text>FMN + ATP + H(+) = FAD + diphosphate</text>
        <dbReference type="Rhea" id="RHEA:17237"/>
        <dbReference type="ChEBI" id="CHEBI:15378"/>
        <dbReference type="ChEBI" id="CHEBI:30616"/>
        <dbReference type="ChEBI" id="CHEBI:33019"/>
        <dbReference type="ChEBI" id="CHEBI:57692"/>
        <dbReference type="ChEBI" id="CHEBI:58210"/>
        <dbReference type="EC" id="2.7.7.2"/>
    </reaction>
</comment>
<feature type="binding site" evidence="8">
    <location>
        <position position="89"/>
    </location>
    <ligand>
        <name>ATP</name>
        <dbReference type="ChEBI" id="CHEBI:30616"/>
    </ligand>
</feature>
<keyword evidence="1 8" id="KW-0285">Flavoprotein</keyword>
<dbReference type="UniPathway" id="UPA00277">
    <property type="reaction ID" value="UER00407"/>
</dbReference>
<dbReference type="PANTHER" id="PTHR43793">
    <property type="entry name" value="FAD SYNTHASE"/>
    <property type="match status" value="1"/>
</dbReference>